<keyword evidence="6" id="KW-1185">Reference proteome</keyword>
<reference evidence="5 6" key="1">
    <citation type="submission" date="2018-07" db="EMBL/GenBank/DDBJ databases">
        <title>a novel species of Sphingomonas isolated from the rhizosphere soil of Araceae plant.</title>
        <authorList>
            <person name="Zhiyong W."/>
            <person name="Qinglan Z."/>
            <person name="Zhiwei F."/>
            <person name="Ding X."/>
            <person name="Gejiao W."/>
            <person name="Shixue Z."/>
        </authorList>
    </citation>
    <scope>NUCLEOTIDE SEQUENCE [LARGE SCALE GENOMIC DNA]</scope>
    <source>
        <strain evidence="5 6">WZY 27</strain>
    </source>
</reference>
<feature type="domain" description="Methyltransferase type 11" evidence="4">
    <location>
        <begin position="126"/>
        <end position="173"/>
    </location>
</feature>
<dbReference type="InterPro" id="IPR013216">
    <property type="entry name" value="Methyltransf_11"/>
</dbReference>
<comment type="caution">
    <text evidence="5">The sequence shown here is derived from an EMBL/GenBank/DDBJ whole genome shotgun (WGS) entry which is preliminary data.</text>
</comment>
<dbReference type="SUPFAM" id="SSF53335">
    <property type="entry name" value="S-adenosyl-L-methionine-dependent methyltransferases"/>
    <property type="match status" value="1"/>
</dbReference>
<feature type="compositionally biased region" description="Basic and acidic residues" evidence="3">
    <location>
        <begin position="19"/>
        <end position="30"/>
    </location>
</feature>
<sequence length="318" mass="34165">MVRTRHRVAAGTAWRQRQIRRDPQGGKEAHTPLSPLPRAGTSAAVSAPEIFSRTARRLQRERAARGYAEHDFVRAAMLDGIYDRLAAVKRDFVDVLDLGCFDHGFAPPTGARVVRADLAAGFAPDVQCEEDRLPFADASFDLVVSAGVLDSVNDLPGALTLIRRVLRPDGLFLGAFLGAGSLSTLRGVIRAAEPERAAARLHPQIDVRSAGDLLFRTGFALPVADQETLSARYRDLARLLGDVRGMGAGNALAERTPLTRGTVGRMATEFAARADADGRTSEQFQIVFVTGWSPSPDQPKPARRGSGTASLAHALGRP</sequence>
<dbReference type="Pfam" id="PF08241">
    <property type="entry name" value="Methyltransf_11"/>
    <property type="match status" value="1"/>
</dbReference>
<dbReference type="PANTHER" id="PTHR13090">
    <property type="entry name" value="ARGININE-HYDROXYLASE NDUFAF5, MITOCHONDRIAL"/>
    <property type="match status" value="1"/>
</dbReference>
<evidence type="ECO:0000256" key="3">
    <source>
        <dbReference type="SAM" id="MobiDB-lite"/>
    </source>
</evidence>
<evidence type="ECO:0000256" key="2">
    <source>
        <dbReference type="ARBA" id="ARBA00022679"/>
    </source>
</evidence>
<gene>
    <name evidence="5" type="ORF">DVW87_08405</name>
</gene>
<dbReference type="GO" id="GO:0032259">
    <property type="term" value="P:methylation"/>
    <property type="evidence" value="ECO:0007669"/>
    <property type="project" value="UniProtKB-KW"/>
</dbReference>
<dbReference type="CDD" id="cd02440">
    <property type="entry name" value="AdoMet_MTases"/>
    <property type="match status" value="1"/>
</dbReference>
<keyword evidence="2 5" id="KW-0808">Transferase</keyword>
<dbReference type="InterPro" id="IPR029063">
    <property type="entry name" value="SAM-dependent_MTases_sf"/>
</dbReference>
<dbReference type="OrthoDB" id="9793723at2"/>
<dbReference type="EMBL" id="QQNB01000002">
    <property type="protein sequence ID" value="RDE05281.1"/>
    <property type="molecule type" value="Genomic_DNA"/>
</dbReference>
<evidence type="ECO:0000313" key="6">
    <source>
        <dbReference type="Proteomes" id="UP000253918"/>
    </source>
</evidence>
<dbReference type="AlphaFoldDB" id="A0A369VZN5"/>
<dbReference type="InterPro" id="IPR050602">
    <property type="entry name" value="Malonyl-ACP_OMT"/>
</dbReference>
<dbReference type="GO" id="GO:0008757">
    <property type="term" value="F:S-adenosylmethionine-dependent methyltransferase activity"/>
    <property type="evidence" value="ECO:0007669"/>
    <property type="project" value="InterPro"/>
</dbReference>
<evidence type="ECO:0000256" key="1">
    <source>
        <dbReference type="ARBA" id="ARBA00022603"/>
    </source>
</evidence>
<organism evidence="5 6">
    <name type="scientific">Sphingomonas aracearum</name>
    <dbReference type="NCBI Taxonomy" id="2283317"/>
    <lineage>
        <taxon>Bacteria</taxon>
        <taxon>Pseudomonadati</taxon>
        <taxon>Pseudomonadota</taxon>
        <taxon>Alphaproteobacteria</taxon>
        <taxon>Sphingomonadales</taxon>
        <taxon>Sphingomonadaceae</taxon>
        <taxon>Sphingomonas</taxon>
    </lineage>
</organism>
<feature type="region of interest" description="Disordered" evidence="3">
    <location>
        <begin position="1"/>
        <end position="40"/>
    </location>
</feature>
<dbReference type="Gene3D" id="3.40.50.150">
    <property type="entry name" value="Vaccinia Virus protein VP39"/>
    <property type="match status" value="1"/>
</dbReference>
<accession>A0A369VZN5</accession>
<feature type="region of interest" description="Disordered" evidence="3">
    <location>
        <begin position="291"/>
        <end position="318"/>
    </location>
</feature>
<evidence type="ECO:0000259" key="4">
    <source>
        <dbReference type="Pfam" id="PF08241"/>
    </source>
</evidence>
<protein>
    <submittedName>
        <fullName evidence="5">SAM-dependent methyltransferase</fullName>
    </submittedName>
</protein>
<proteinExistence type="predicted"/>
<dbReference type="Proteomes" id="UP000253918">
    <property type="component" value="Unassembled WGS sequence"/>
</dbReference>
<dbReference type="PANTHER" id="PTHR13090:SF1">
    <property type="entry name" value="ARGININE-HYDROXYLASE NDUFAF5, MITOCHONDRIAL"/>
    <property type="match status" value="1"/>
</dbReference>
<evidence type="ECO:0000313" key="5">
    <source>
        <dbReference type="EMBL" id="RDE05281.1"/>
    </source>
</evidence>
<keyword evidence="1 5" id="KW-0489">Methyltransferase</keyword>
<name>A0A369VZN5_9SPHN</name>